<evidence type="ECO:0000313" key="1">
    <source>
        <dbReference type="EMBL" id="WGV29134.1"/>
    </source>
</evidence>
<dbReference type="RefSeq" id="WP_281486329.1">
    <property type="nucleotide sequence ID" value="NZ_CP124544.1"/>
</dbReference>
<keyword evidence="2" id="KW-1185">Reference proteome</keyword>
<dbReference type="Proteomes" id="UP001223520">
    <property type="component" value="Plasmid unnamed1"/>
</dbReference>
<dbReference type="KEGG" id="hbq:QI031_30490"/>
<keyword evidence="1" id="KW-0614">Plasmid</keyword>
<evidence type="ECO:0000313" key="2">
    <source>
        <dbReference type="Proteomes" id="UP001223520"/>
    </source>
</evidence>
<dbReference type="EMBL" id="CP124544">
    <property type="protein sequence ID" value="WGV29134.1"/>
    <property type="molecule type" value="Genomic_DNA"/>
</dbReference>
<name>A0AAJ6NYK7_9CYAN</name>
<organism evidence="1 2">
    <name type="scientific">Halotia branconii CENA392</name>
    <dbReference type="NCBI Taxonomy" id="1539056"/>
    <lineage>
        <taxon>Bacteria</taxon>
        <taxon>Bacillati</taxon>
        <taxon>Cyanobacteriota</taxon>
        <taxon>Cyanophyceae</taxon>
        <taxon>Nostocales</taxon>
        <taxon>Nodulariaceae</taxon>
        <taxon>Halotia</taxon>
    </lineage>
</organism>
<protein>
    <submittedName>
        <fullName evidence="1">Uncharacterized protein</fullName>
    </submittedName>
</protein>
<sequence>MTKFQDPRAAEIAQQIDAINQAGWESAYDPVLQNHMVHGGLSPVEGVLRCDMFLQKAKETATKREGVWASQLEQNISGIEWYTVEYGGITAQLPRLYEELTLVPGDKDILMQSKPAALDFLAHWNQVFKVWRYDKDNCDRWDLCRWSDFYSEYLRGEWVEIWVDDHISMLLLQDGTEREQPTFAINACCYWGNPLEAHSADAYPESGSSWFQWNNFTPWK</sequence>
<geneLocation type="plasmid" evidence="1 2">
    <name>unnamed1</name>
</geneLocation>
<proteinExistence type="predicted"/>
<accession>A0AAJ6NYK7</accession>
<reference evidence="1 2" key="1">
    <citation type="journal article" date="2023" name="Limnol Oceanogr Lett">
        <title>Environmental adaptations by the intertidal Antarctic cyanobacterium Halotia branconii CENA392 as revealed using long-read genome sequencing.</title>
        <authorList>
            <person name="Dextro R.B."/>
            <person name="Delbaje E."/>
            <person name="Freitas P.N.N."/>
            <person name="Geraldes V."/>
            <person name="Pinto E."/>
            <person name="Long P.F."/>
            <person name="Fiore M.F."/>
        </authorList>
    </citation>
    <scope>NUCLEOTIDE SEQUENCE [LARGE SCALE GENOMIC DNA]</scope>
    <source>
        <strain evidence="1 2">CENA392</strain>
        <plasmid evidence="1 2">unnamed1</plasmid>
    </source>
</reference>
<gene>
    <name evidence="1" type="ORF">QI031_30490</name>
</gene>
<dbReference type="AlphaFoldDB" id="A0AAJ6NYK7"/>